<sequence>MKKEVLAVKIKNAVHKDGKDYYEATKGDWRAARDRVRKVEYVIGVLDKEVVCVYKPLVWETVEKNGRKRQRFEGKEVDKSTFNTFKDMQDDILKGFGVGASISYKQI</sequence>
<evidence type="ECO:0000313" key="1">
    <source>
        <dbReference type="EMBL" id="PLT31023.1"/>
    </source>
</evidence>
<organism evidence="1 2">
    <name type="scientific">Peribacillus deserti</name>
    <dbReference type="NCBI Taxonomy" id="673318"/>
    <lineage>
        <taxon>Bacteria</taxon>
        <taxon>Bacillati</taxon>
        <taxon>Bacillota</taxon>
        <taxon>Bacilli</taxon>
        <taxon>Bacillales</taxon>
        <taxon>Bacillaceae</taxon>
        <taxon>Peribacillus</taxon>
    </lineage>
</organism>
<proteinExistence type="predicted"/>
<dbReference type="EMBL" id="PGUY01000013">
    <property type="protein sequence ID" value="PLT31023.1"/>
    <property type="molecule type" value="Genomic_DNA"/>
</dbReference>
<dbReference type="AlphaFoldDB" id="A0A2N5M9M2"/>
<dbReference type="RefSeq" id="WP_101640435.1">
    <property type="nucleotide sequence ID" value="NZ_PGUY01000013.1"/>
</dbReference>
<keyword evidence="2" id="KW-1185">Reference proteome</keyword>
<dbReference type="OrthoDB" id="2879095at2"/>
<comment type="caution">
    <text evidence="1">The sequence shown here is derived from an EMBL/GenBank/DDBJ whole genome shotgun (WGS) entry which is preliminary data.</text>
</comment>
<dbReference type="Proteomes" id="UP000234748">
    <property type="component" value="Unassembled WGS sequence"/>
</dbReference>
<gene>
    <name evidence="1" type="ORF">CUU66_04245</name>
</gene>
<name>A0A2N5M9M2_9BACI</name>
<accession>A0A2N5M9M2</accession>
<evidence type="ECO:0000313" key="2">
    <source>
        <dbReference type="Proteomes" id="UP000234748"/>
    </source>
</evidence>
<reference evidence="1 2" key="1">
    <citation type="submission" date="2017-11" db="EMBL/GenBank/DDBJ databases">
        <title>Comparitive Functional Genomics of Dry Heat Resistant strains isolated from the Viking Spacecraft.</title>
        <authorList>
            <person name="Seuylemezian A."/>
            <person name="Cooper K."/>
            <person name="Vaishampayan P."/>
        </authorList>
    </citation>
    <scope>NUCLEOTIDE SEQUENCE [LARGE SCALE GENOMIC DNA]</scope>
    <source>
        <strain evidence="1 2">V1-29</strain>
    </source>
</reference>
<protein>
    <submittedName>
        <fullName evidence="1">Uncharacterized protein</fullName>
    </submittedName>
</protein>